<reference evidence="2 3" key="1">
    <citation type="journal article" date="2023" name="G3 (Bethesda)">
        <title>A chromosome-length genome assembly and annotation of blackberry (Rubus argutus, cv. 'Hillquist').</title>
        <authorList>
            <person name="Bruna T."/>
            <person name="Aryal R."/>
            <person name="Dudchenko O."/>
            <person name="Sargent D.J."/>
            <person name="Mead D."/>
            <person name="Buti M."/>
            <person name="Cavallini A."/>
            <person name="Hytonen T."/>
            <person name="Andres J."/>
            <person name="Pham M."/>
            <person name="Weisz D."/>
            <person name="Mascagni F."/>
            <person name="Usai G."/>
            <person name="Natali L."/>
            <person name="Bassil N."/>
            <person name="Fernandez G.E."/>
            <person name="Lomsadze A."/>
            <person name="Armour M."/>
            <person name="Olukolu B."/>
            <person name="Poorten T."/>
            <person name="Britton C."/>
            <person name="Davik J."/>
            <person name="Ashrafi H."/>
            <person name="Aiden E.L."/>
            <person name="Borodovsky M."/>
            <person name="Worthington M."/>
        </authorList>
    </citation>
    <scope>NUCLEOTIDE SEQUENCE [LARGE SCALE GENOMIC DNA]</scope>
    <source>
        <strain evidence="2">PI 553951</strain>
    </source>
</reference>
<keyword evidence="3" id="KW-1185">Reference proteome</keyword>
<evidence type="ECO:0000313" key="3">
    <source>
        <dbReference type="Proteomes" id="UP001457282"/>
    </source>
</evidence>
<gene>
    <name evidence="2" type="ORF">M0R45_019727</name>
</gene>
<dbReference type="AlphaFoldDB" id="A0AAW1X671"/>
<accession>A0AAW1X671</accession>
<sequence length="152" mass="17362">MGEFGGAAARHWRWPVCDVGLLVAVAVALISAEEERWQSECSGDGEVMGWEDGDGAARKLKHEQRIEQLGSVKENSKVIWRRGEKKFTDWKGTGFVVEMVRLNWMPKLMGCAAEHSDDLMKPWWNCLMLWWLMVELNWVHGDGLTADEMTIL</sequence>
<proteinExistence type="predicted"/>
<protein>
    <submittedName>
        <fullName evidence="2">Uncharacterized protein</fullName>
    </submittedName>
</protein>
<evidence type="ECO:0000256" key="1">
    <source>
        <dbReference type="SAM" id="SignalP"/>
    </source>
</evidence>
<feature type="signal peptide" evidence="1">
    <location>
        <begin position="1"/>
        <end position="32"/>
    </location>
</feature>
<comment type="caution">
    <text evidence="2">The sequence shown here is derived from an EMBL/GenBank/DDBJ whole genome shotgun (WGS) entry which is preliminary data.</text>
</comment>
<feature type="chain" id="PRO_5043901177" evidence="1">
    <location>
        <begin position="33"/>
        <end position="152"/>
    </location>
</feature>
<organism evidence="2 3">
    <name type="scientific">Rubus argutus</name>
    <name type="common">Southern blackberry</name>
    <dbReference type="NCBI Taxonomy" id="59490"/>
    <lineage>
        <taxon>Eukaryota</taxon>
        <taxon>Viridiplantae</taxon>
        <taxon>Streptophyta</taxon>
        <taxon>Embryophyta</taxon>
        <taxon>Tracheophyta</taxon>
        <taxon>Spermatophyta</taxon>
        <taxon>Magnoliopsida</taxon>
        <taxon>eudicotyledons</taxon>
        <taxon>Gunneridae</taxon>
        <taxon>Pentapetalae</taxon>
        <taxon>rosids</taxon>
        <taxon>fabids</taxon>
        <taxon>Rosales</taxon>
        <taxon>Rosaceae</taxon>
        <taxon>Rosoideae</taxon>
        <taxon>Rosoideae incertae sedis</taxon>
        <taxon>Rubus</taxon>
    </lineage>
</organism>
<dbReference type="Proteomes" id="UP001457282">
    <property type="component" value="Unassembled WGS sequence"/>
</dbReference>
<name>A0AAW1X671_RUBAR</name>
<keyword evidence="1" id="KW-0732">Signal</keyword>
<evidence type="ECO:0000313" key="2">
    <source>
        <dbReference type="EMBL" id="KAK9932491.1"/>
    </source>
</evidence>
<dbReference type="EMBL" id="JBEDUW010000004">
    <property type="protein sequence ID" value="KAK9932491.1"/>
    <property type="molecule type" value="Genomic_DNA"/>
</dbReference>